<evidence type="ECO:0000259" key="8">
    <source>
        <dbReference type="Pfam" id="PF00857"/>
    </source>
</evidence>
<dbReference type="SUPFAM" id="SSF52499">
    <property type="entry name" value="Isochorismatase-like hydrolases"/>
    <property type="match status" value="1"/>
</dbReference>
<feature type="domain" description="Isochorismatase-like" evidence="8">
    <location>
        <begin position="4"/>
        <end position="152"/>
    </location>
</feature>
<evidence type="ECO:0000256" key="6">
    <source>
        <dbReference type="ARBA" id="ARBA00039017"/>
    </source>
</evidence>
<evidence type="ECO:0000256" key="3">
    <source>
        <dbReference type="ARBA" id="ARBA00022723"/>
    </source>
</evidence>
<dbReference type="PANTHER" id="PTHR11080:SF2">
    <property type="entry name" value="LD05707P"/>
    <property type="match status" value="1"/>
</dbReference>
<keyword evidence="2" id="KW-0662">Pyridine nucleotide biosynthesis</keyword>
<dbReference type="EC" id="3.5.1.19" evidence="6"/>
<comment type="pathway">
    <text evidence="5">Cofactor biosynthesis; nicotinate biosynthesis; nicotinate from nicotinamide: step 1/1.</text>
</comment>
<dbReference type="PANTHER" id="PTHR11080">
    <property type="entry name" value="PYRAZINAMIDASE/NICOTINAMIDASE"/>
    <property type="match status" value="1"/>
</dbReference>
<evidence type="ECO:0000313" key="11">
    <source>
        <dbReference type="Proteomes" id="UP000060345"/>
    </source>
</evidence>
<evidence type="ECO:0000256" key="7">
    <source>
        <dbReference type="ARBA" id="ARBA00043224"/>
    </source>
</evidence>
<dbReference type="GO" id="GO:0019363">
    <property type="term" value="P:pyridine nucleotide biosynthetic process"/>
    <property type="evidence" value="ECO:0007669"/>
    <property type="project" value="UniProtKB-KW"/>
</dbReference>
<dbReference type="EMBL" id="CP012074">
    <property type="protein sequence ID" value="AKU68592.1"/>
    <property type="molecule type" value="Genomic_DNA"/>
</dbReference>
<dbReference type="AlphaFoldDB" id="A0A0K1NHM3"/>
<evidence type="ECO:0000256" key="5">
    <source>
        <dbReference type="ARBA" id="ARBA00037900"/>
    </source>
</evidence>
<dbReference type="InterPro" id="IPR052347">
    <property type="entry name" value="Isochorismatase_Nicotinamidase"/>
</dbReference>
<dbReference type="GO" id="GO:0046872">
    <property type="term" value="F:metal ion binding"/>
    <property type="evidence" value="ECO:0007669"/>
    <property type="project" value="UniProtKB-KW"/>
</dbReference>
<evidence type="ECO:0000256" key="2">
    <source>
        <dbReference type="ARBA" id="ARBA00022642"/>
    </source>
</evidence>
<dbReference type="InterPro" id="IPR036380">
    <property type="entry name" value="Isochorismatase-like_sf"/>
</dbReference>
<evidence type="ECO:0000313" key="10">
    <source>
        <dbReference type="EMBL" id="QUB87546.1"/>
    </source>
</evidence>
<dbReference type="GO" id="GO:0008936">
    <property type="term" value="F:nicotinamidase activity"/>
    <property type="evidence" value="ECO:0007669"/>
    <property type="project" value="UniProtKB-EC"/>
</dbReference>
<dbReference type="Gene3D" id="3.40.50.850">
    <property type="entry name" value="Isochorismatase-like"/>
    <property type="match status" value="1"/>
</dbReference>
<reference evidence="9 11" key="1">
    <citation type="submission" date="2015-07" db="EMBL/GenBank/DDBJ databases">
        <authorList>
            <person name="Noorani M."/>
        </authorList>
    </citation>
    <scope>NUCLEOTIDE SEQUENCE [LARGE SCALE GENOMIC DNA]</scope>
    <source>
        <strain evidence="9 11">W1435</strain>
    </source>
</reference>
<keyword evidence="4" id="KW-0378">Hydrolase</keyword>
<sequence length="187" mass="20373">MNKMLLVVDPQVDFISGSLPVKGAAGAMDALAEFVRVYGDGYAVKIVTSDWHPYHHSSFAEEGGQWPRHCVQHSVGAAIWETLLVALNESKGGFTLLYKGDSIQKDEYSIMQNEESAGILNQLIRALKIDQIDVCGLAGNICVLNTAKDLRDMVGSTRLNILESYSPSLDDGSALRAFMSTLNPKVI</sequence>
<dbReference type="EMBL" id="CP072370">
    <property type="protein sequence ID" value="QUB87546.1"/>
    <property type="molecule type" value="Genomic_DNA"/>
</dbReference>
<dbReference type="InterPro" id="IPR000868">
    <property type="entry name" value="Isochorismatase-like_dom"/>
</dbReference>
<proteinExistence type="inferred from homology"/>
<dbReference type="OrthoDB" id="9791276at2"/>
<evidence type="ECO:0000256" key="1">
    <source>
        <dbReference type="ARBA" id="ARBA00006336"/>
    </source>
</evidence>
<evidence type="ECO:0000313" key="12">
    <source>
        <dbReference type="Proteomes" id="UP000682005"/>
    </source>
</evidence>
<accession>A0A0K1NHM3</accession>
<protein>
    <recommendedName>
        <fullName evidence="6">nicotinamidase</fullName>
        <ecNumber evidence="6">3.5.1.19</ecNumber>
    </recommendedName>
    <alternativeName>
        <fullName evidence="7">Nicotinamide deamidase</fullName>
    </alternativeName>
</protein>
<evidence type="ECO:0000256" key="4">
    <source>
        <dbReference type="ARBA" id="ARBA00022801"/>
    </source>
</evidence>
<dbReference type="RefSeq" id="WP_025078380.1">
    <property type="nucleotide sequence ID" value="NZ_BAKO01000013.1"/>
</dbReference>
<dbReference type="Pfam" id="PF00857">
    <property type="entry name" value="Isochorismatase"/>
    <property type="match status" value="1"/>
</dbReference>
<gene>
    <name evidence="9" type="ORF">ADJ77_01710</name>
    <name evidence="10" type="ORF">J5A51_08860</name>
</gene>
<evidence type="ECO:0000313" key="9">
    <source>
        <dbReference type="EMBL" id="AKU68592.1"/>
    </source>
</evidence>
<comment type="similarity">
    <text evidence="1">Belongs to the isochorismatase family.</text>
</comment>
<dbReference type="KEGG" id="pfus:ADJ77_01710"/>
<dbReference type="Proteomes" id="UP000682005">
    <property type="component" value="Chromosome 1"/>
</dbReference>
<dbReference type="STRING" id="1236517.ADJ77_01710"/>
<dbReference type="Proteomes" id="UP000060345">
    <property type="component" value="Chromosome 1"/>
</dbReference>
<organism evidence="9 11">
    <name type="scientific">Prevotella fusca JCM 17724</name>
    <dbReference type="NCBI Taxonomy" id="1236517"/>
    <lineage>
        <taxon>Bacteria</taxon>
        <taxon>Pseudomonadati</taxon>
        <taxon>Bacteroidota</taxon>
        <taxon>Bacteroidia</taxon>
        <taxon>Bacteroidales</taxon>
        <taxon>Prevotellaceae</taxon>
        <taxon>Prevotella</taxon>
    </lineage>
</organism>
<keyword evidence="3" id="KW-0479">Metal-binding</keyword>
<dbReference type="eggNOG" id="COG1335">
    <property type="taxonomic scope" value="Bacteria"/>
</dbReference>
<reference evidence="10 12" key="2">
    <citation type="submission" date="2021-03" db="EMBL/GenBank/DDBJ databases">
        <title>Human Oral Microbial Genomes.</title>
        <authorList>
            <person name="Johnston C.D."/>
            <person name="Chen T."/>
            <person name="Dewhirst F.E."/>
        </authorList>
    </citation>
    <scope>NUCLEOTIDE SEQUENCE [LARGE SCALE GENOMIC DNA]</scope>
    <source>
        <strain evidence="10 12">W1435</strain>
    </source>
</reference>
<name>A0A0K1NHM3_9BACT</name>
<keyword evidence="12" id="KW-1185">Reference proteome</keyword>